<dbReference type="PANTHER" id="PTHR16198">
    <property type="match status" value="1"/>
</dbReference>
<feature type="compositionally biased region" description="Polar residues" evidence="4">
    <location>
        <begin position="172"/>
        <end position="181"/>
    </location>
</feature>
<reference evidence="6 7" key="1">
    <citation type="submission" date="2018-04" db="EMBL/GenBank/DDBJ databases">
        <title>The genome of golden apple snail Pomacea canaliculata provides insight into stress tolerance and invasive adaptation.</title>
        <authorList>
            <person name="Liu C."/>
            <person name="Liu B."/>
            <person name="Ren Y."/>
            <person name="Zhang Y."/>
            <person name="Wang H."/>
            <person name="Li S."/>
            <person name="Jiang F."/>
            <person name="Yin L."/>
            <person name="Zhang G."/>
            <person name="Qian W."/>
            <person name="Fan W."/>
        </authorList>
    </citation>
    <scope>NUCLEOTIDE SEQUENCE [LARGE SCALE GENOMIC DNA]</scope>
    <source>
        <strain evidence="6">SZHN2017</strain>
        <tissue evidence="6">Muscle</tissue>
    </source>
</reference>
<feature type="compositionally biased region" description="Low complexity" evidence="4">
    <location>
        <begin position="1101"/>
        <end position="1117"/>
    </location>
</feature>
<evidence type="ECO:0000256" key="3">
    <source>
        <dbReference type="SAM" id="Coils"/>
    </source>
</evidence>
<evidence type="ECO:0000256" key="1">
    <source>
        <dbReference type="ARBA" id="ARBA00004123"/>
    </source>
</evidence>
<dbReference type="GO" id="GO:0005634">
    <property type="term" value="C:nucleus"/>
    <property type="evidence" value="ECO:0007669"/>
    <property type="project" value="UniProtKB-SubCell"/>
</dbReference>
<evidence type="ECO:0000256" key="4">
    <source>
        <dbReference type="SAM" id="MobiDB-lite"/>
    </source>
</evidence>
<protein>
    <recommendedName>
        <fullName evidence="5">KANL2-like probable zinc-finger domain-containing protein</fullName>
    </recommendedName>
</protein>
<dbReference type="OrthoDB" id="10038011at2759"/>
<feature type="region of interest" description="Disordered" evidence="4">
    <location>
        <begin position="172"/>
        <end position="210"/>
    </location>
</feature>
<feature type="compositionally biased region" description="Basic and acidic residues" evidence="4">
    <location>
        <begin position="92"/>
        <end position="110"/>
    </location>
</feature>
<organism evidence="6 7">
    <name type="scientific">Pomacea canaliculata</name>
    <name type="common">Golden apple snail</name>
    <dbReference type="NCBI Taxonomy" id="400727"/>
    <lineage>
        <taxon>Eukaryota</taxon>
        <taxon>Metazoa</taxon>
        <taxon>Spiralia</taxon>
        <taxon>Lophotrochozoa</taxon>
        <taxon>Mollusca</taxon>
        <taxon>Gastropoda</taxon>
        <taxon>Caenogastropoda</taxon>
        <taxon>Architaenioglossa</taxon>
        <taxon>Ampullarioidea</taxon>
        <taxon>Ampullariidae</taxon>
        <taxon>Pomacea</taxon>
    </lineage>
</organism>
<dbReference type="InterPro" id="IPR025927">
    <property type="entry name" value="Znf_KANL2-like"/>
</dbReference>
<feature type="compositionally biased region" description="Polar residues" evidence="4">
    <location>
        <begin position="265"/>
        <end position="282"/>
    </location>
</feature>
<feature type="compositionally biased region" description="Low complexity" evidence="4">
    <location>
        <begin position="403"/>
        <end position="438"/>
    </location>
</feature>
<gene>
    <name evidence="6" type="ORF">C0Q70_04325</name>
</gene>
<sequence>MYEGKNIHYSPVDNKPLCSFSNKQCNQRRLSGYGFCVRHILEDPTAPFRRCAYVAKSSQQMCTQAIPLGESRQYCNNHMQVLGMLPRRERKPKKEKDSEKDKIGNKEKDANSSQEVNKMTFGDRLKIKKLTKPSALLGTVVESPEDPDDPYAFHDAAPDMVQSGMNCTQMSPSVGVSSLMSDTPVRSPHPQTNPTPLQNRPSADSSSGLPKAKLYPELAEKLEKVRPNVESKIPKSRARSSRTMNKLQTKIAQNKIKDKLRKSQESNQSELSPNQVASPEPTSLANVGVASLGIPTVDLNASAGSVGLNSVRLDSLTIPGLEVLPHKSVDMDLRGINIGYSGGSNAAGLLGLDQLNRDSMPSPLVSSRSALPPPYPGLSAHKTLPFSSTAELRGNNQRLSTGSMASVPVTVPSSVPAHSSRPSAQTLSTASASSLTQSPHHKQLTHQAHEVHQQLQQQLVHHQSNHLLPQLLQRNPQQHQQHQQQEKAPAPFSVEGSDHEKYLAPAVDQIAVNRQCENSTAYPQTSAILTSKVGLVSTASHLPTSLPGGMVSPSSDLPPPPPYMPRPVACSVPTTPAAGSSVLFTRPQRLKGLLSEKDARTWLKNDLAVKVYAIYARRRIRNHVFVGSSMSLCASDEENSCDEDEYSDMLPWQSDWCVISDDEEENELDADGELPSDLRTAKLGLLRARLRRQCSQIKHATRSNTSITRASIKFTLSLIRLAKENSRSAAQTLSEILQRPLHWPGEKPKKQKAIWRKVCLYKDADDKQCSSMCLPYANHCRKHIMYNVDQQLFQFCTAKLPDNTQCCMPVIDLRRDVPLCFPHGATLDKTQREEIQEVKKRPRKKTKPPALTRPPRKGKKKKSKYTRPQKPLPPDRPIGDISMPETVLMDVDMTRVNPHADTTSMDSLPAPTGVGMCAVPSAVSQESVGDVVGVGRVIKDPKHLEQALVSVDLDETLSPDFDKPFELPLEQASRLLEEQDFQDVFNKIPDDAFTDIFSMADKNGDHVTQDVEELERALAEATKDVQEARENLDKLLKGTMHVDDLNEEAKQHVVEVLASNLQGFNVDAVHQADMTTAGATSLDIFNGVTRSPSVGGLSLSIQQPPHQQQHIQQQQQHVNQSPAGSLADYSHMVSVAGTSRVGQQPPTSMAAYLPSVVTTINGLNLPLAPGVAAQNSGAYPSQTVLTSLQGGYPGTTPIQQAASATATQSYTDRRLPPVYHAVGTTVGQVQSQVVTGQSSQASQGLPSLAGFAASLQGLPSALLIGDLTHSPHAVLTRSLPSLQHQQLRTAGGLASPVANTPPPQVLGGTLQLDVGNNSSTSSSSLHQVVVTTAQLHTQSQPVLAAHLAAGSQTHWVQASGLQHQQQQQQITGTGYHINGFPTTTPHAYVHPVVCASPAVPSSSTPLPKFSTLTAQTSNSLVAGPQQNMHHALVAGSLTGSTVQKHNQQLVVGAVGHQVSGLATGITMVTGPKQDPRLTALSHSIGVMRSGSPAGLPGYTGPHSPSPTPQTVSPSLPLAVPAQQGTGSTS</sequence>
<feature type="region of interest" description="Disordered" evidence="4">
    <location>
        <begin position="1488"/>
        <end position="1529"/>
    </location>
</feature>
<feature type="compositionally biased region" description="Basic and acidic residues" evidence="4">
    <location>
        <begin position="223"/>
        <end position="233"/>
    </location>
</feature>
<keyword evidence="3" id="KW-0175">Coiled coil</keyword>
<accession>A0A2T7PV66</accession>
<feature type="region of interest" description="Disordered" evidence="4">
    <location>
        <begin position="831"/>
        <end position="882"/>
    </location>
</feature>
<feature type="compositionally biased region" description="Low complexity" evidence="4">
    <location>
        <begin position="1508"/>
        <end position="1517"/>
    </location>
</feature>
<evidence type="ECO:0000256" key="2">
    <source>
        <dbReference type="ARBA" id="ARBA00023242"/>
    </source>
</evidence>
<keyword evidence="7" id="KW-1185">Reference proteome</keyword>
<evidence type="ECO:0000259" key="5">
    <source>
        <dbReference type="Pfam" id="PF13891"/>
    </source>
</evidence>
<feature type="region of interest" description="Disordered" evidence="4">
    <location>
        <begin position="475"/>
        <end position="495"/>
    </location>
</feature>
<feature type="compositionally biased region" description="Polar residues" evidence="4">
    <location>
        <begin position="241"/>
        <end position="252"/>
    </location>
</feature>
<dbReference type="PANTHER" id="PTHR16198:SF2">
    <property type="entry name" value="INO80 COMPLEX SUBUNIT D"/>
    <property type="match status" value="1"/>
</dbReference>
<evidence type="ECO:0000313" key="6">
    <source>
        <dbReference type="EMBL" id="PVD37326.1"/>
    </source>
</evidence>
<keyword evidence="2" id="KW-0539">Nucleus</keyword>
<feature type="compositionally biased region" description="Polar residues" evidence="4">
    <location>
        <begin position="189"/>
        <end position="208"/>
    </location>
</feature>
<feature type="region of interest" description="Disordered" evidence="4">
    <location>
        <begin position="223"/>
        <end position="282"/>
    </location>
</feature>
<feature type="domain" description="KANL2-like probable zinc-finger" evidence="5">
    <location>
        <begin position="766"/>
        <end position="823"/>
    </location>
</feature>
<feature type="region of interest" description="Disordered" evidence="4">
    <location>
        <begin position="360"/>
        <end position="382"/>
    </location>
</feature>
<dbReference type="Proteomes" id="UP000245119">
    <property type="component" value="Linkage Group LG2"/>
</dbReference>
<feature type="region of interest" description="Disordered" evidence="4">
    <location>
        <begin position="398"/>
        <end position="461"/>
    </location>
</feature>
<evidence type="ECO:0000313" key="7">
    <source>
        <dbReference type="Proteomes" id="UP000245119"/>
    </source>
</evidence>
<dbReference type="Pfam" id="PF13891">
    <property type="entry name" value="zf-C3HC3H_KANSL2"/>
    <property type="match status" value="2"/>
</dbReference>
<feature type="region of interest" description="Disordered" evidence="4">
    <location>
        <begin position="1095"/>
        <end position="1125"/>
    </location>
</feature>
<proteinExistence type="predicted"/>
<feature type="coiled-coil region" evidence="3">
    <location>
        <begin position="1004"/>
        <end position="1038"/>
    </location>
</feature>
<comment type="caution">
    <text evidence="6">The sequence shown here is derived from an EMBL/GenBank/DDBJ whole genome shotgun (WGS) entry which is preliminary data.</text>
</comment>
<feature type="compositionally biased region" description="Basic residues" evidence="4">
    <location>
        <begin position="854"/>
        <end position="867"/>
    </location>
</feature>
<feature type="region of interest" description="Disordered" evidence="4">
    <location>
        <begin position="82"/>
        <end position="117"/>
    </location>
</feature>
<dbReference type="EMBL" id="PZQS01000002">
    <property type="protein sequence ID" value="PVD37326.1"/>
    <property type="molecule type" value="Genomic_DNA"/>
</dbReference>
<comment type="subcellular location">
    <subcellularLocation>
        <location evidence="1">Nucleus</location>
    </subcellularLocation>
</comment>
<feature type="compositionally biased region" description="Basic and acidic residues" evidence="4">
    <location>
        <begin position="255"/>
        <end position="264"/>
    </location>
</feature>
<dbReference type="STRING" id="400727.A0A2T7PV66"/>
<feature type="domain" description="KANL2-like probable zinc-finger" evidence="5">
    <location>
        <begin position="18"/>
        <end position="79"/>
    </location>
</feature>
<name>A0A2T7PV66_POMCA</name>